<dbReference type="PANTHER" id="PTHR16199:SF4">
    <property type="entry name" value="CONDENSIN-2 COMPLEX SUBUNIT G2"/>
    <property type="match status" value="1"/>
</dbReference>
<dbReference type="SUPFAM" id="SSF48371">
    <property type="entry name" value="ARM repeat"/>
    <property type="match status" value="1"/>
</dbReference>
<dbReference type="EMBL" id="LN877954">
    <property type="protein sequence ID" value="CUV07869.1"/>
    <property type="molecule type" value="Genomic_DNA"/>
</dbReference>
<dbReference type="Gene3D" id="1.25.10.10">
    <property type="entry name" value="Leucine-rich Repeat Variant"/>
    <property type="match status" value="1"/>
</dbReference>
<evidence type="ECO:0000256" key="1">
    <source>
        <dbReference type="ARBA" id="ARBA00022737"/>
    </source>
</evidence>
<dbReference type="PANTHER" id="PTHR16199">
    <property type="entry name" value="CONDENSIN-2 COMPLEX SUBUNIT G2"/>
    <property type="match status" value="1"/>
</dbReference>
<dbReference type="VEuPathDB" id="CryptoDB:ChTU502y2012_405g0070"/>
<accession>A0A0S4TKI2</accession>
<dbReference type="OrthoDB" id="2013972at2759"/>
<dbReference type="VEuPathDB" id="CryptoDB:Chro.80370"/>
<gene>
    <name evidence="2" type="ORF">CHUDEA8_3180</name>
</gene>
<reference evidence="2" key="1">
    <citation type="submission" date="2015-08" db="EMBL/GenBank/DDBJ databases">
        <authorList>
            <person name="Babu N.S."/>
            <person name="Beckwith C.J."/>
            <person name="Beseler K.G."/>
            <person name="Brison A."/>
            <person name="Carone J.V."/>
            <person name="Caskin T.P."/>
            <person name="Diamond M."/>
            <person name="Durham M.E."/>
            <person name="Foxe J.M."/>
            <person name="Go M."/>
            <person name="Henderson B.A."/>
            <person name="Jones I.B."/>
            <person name="McGettigan J.A."/>
            <person name="Micheletti S.J."/>
            <person name="Nasrallah M.E."/>
            <person name="Ortiz D."/>
            <person name="Piller C.R."/>
            <person name="Privatt S.R."/>
            <person name="Schneider S.L."/>
            <person name="Sharp S."/>
            <person name="Smith T.C."/>
            <person name="Stanton J.D."/>
            <person name="Ullery H.E."/>
            <person name="Wilson R.J."/>
            <person name="Serrano M.G."/>
            <person name="Buck G."/>
            <person name="Lee V."/>
            <person name="Wang Y."/>
            <person name="Carvalho R."/>
            <person name="Voegtly L."/>
            <person name="Shi R."/>
            <person name="Duckworth R."/>
            <person name="Johnson A."/>
            <person name="Loviza R."/>
            <person name="Walstead R."/>
            <person name="Shah Z."/>
            <person name="Kiflezghi M."/>
            <person name="Wade K."/>
            <person name="Ball S.L."/>
            <person name="Bradley K.W."/>
            <person name="Asai D.J."/>
            <person name="Bowman C.A."/>
            <person name="Russell D.A."/>
            <person name="Pope W.H."/>
            <person name="Jacobs-Sera D."/>
            <person name="Hendrix R.W."/>
            <person name="Hatfull G.F."/>
        </authorList>
    </citation>
    <scope>NUCLEOTIDE SEQUENCE [LARGE SCALE GENOMIC DNA]</scope>
</reference>
<dbReference type="Pfam" id="PF02985">
    <property type="entry name" value="HEAT"/>
    <property type="match status" value="1"/>
</dbReference>
<keyword evidence="1" id="KW-0677">Repeat</keyword>
<dbReference type="GO" id="GO:0000796">
    <property type="term" value="C:condensin complex"/>
    <property type="evidence" value="ECO:0007669"/>
    <property type="project" value="TreeGrafter"/>
</dbReference>
<dbReference type="GO" id="GO:0000070">
    <property type="term" value="P:mitotic sister chromatid segregation"/>
    <property type="evidence" value="ECO:0007669"/>
    <property type="project" value="TreeGrafter"/>
</dbReference>
<dbReference type="InterPro" id="IPR011989">
    <property type="entry name" value="ARM-like"/>
</dbReference>
<dbReference type="InterPro" id="IPR000357">
    <property type="entry name" value="HEAT"/>
</dbReference>
<dbReference type="AlphaFoldDB" id="A0A0S4TKI2"/>
<proteinExistence type="predicted"/>
<dbReference type="VEuPathDB" id="CryptoDB:GY17_00000758"/>
<protein>
    <submittedName>
        <fullName evidence="2">Uncharacterized protein</fullName>
    </submittedName>
</protein>
<dbReference type="GO" id="GO:0005634">
    <property type="term" value="C:nucleus"/>
    <property type="evidence" value="ECO:0007669"/>
    <property type="project" value="InterPro"/>
</dbReference>
<dbReference type="InterPro" id="IPR024741">
    <property type="entry name" value="Condensin2_G2"/>
</dbReference>
<organism evidence="2">
    <name type="scientific">Cryptosporidium hominis</name>
    <dbReference type="NCBI Taxonomy" id="237895"/>
    <lineage>
        <taxon>Eukaryota</taxon>
        <taxon>Sar</taxon>
        <taxon>Alveolata</taxon>
        <taxon>Apicomplexa</taxon>
        <taxon>Conoidasida</taxon>
        <taxon>Coccidia</taxon>
        <taxon>Eucoccidiorida</taxon>
        <taxon>Eimeriorina</taxon>
        <taxon>Cryptosporidiidae</taxon>
        <taxon>Cryptosporidium</taxon>
    </lineage>
</organism>
<dbReference type="Pfam" id="PF12422">
    <property type="entry name" value="Condensin2nSMC"/>
    <property type="match status" value="1"/>
</dbReference>
<dbReference type="VEuPathDB" id="CryptoDB:CHUDEA8_3180"/>
<sequence length="831" mass="95843">MDRIRNKKRNSFRVADICSYNRKFDEFIKTRSEDELSNILTSCLYSSTIVKNVEGQNFISRVISKLSIDIHIELVNIIKSFVPKLSSNLLICYGNILFILWLEYNNQSNEERMQNLEEAIQRTFCIGSIKLNPLIALRMRLILHGFHSNRDDFRVNKLLLRLYDPLIWRYISVANWKVRLNTTALLAILFPLIDPSLSAGNYNSELDNQFSILQNLLIDNHPEVRVAAIQSVCRILTLYWEITPIERIHEILSTLSLRCIEDKHSITVRVAVVNGINAIINNPLSQKIINGYLPKIFTYLHDMDVEVRYSVALLVLKISRIQGFDYSKIISKKQILSRISKEFIIYQLKQSTYFLKNGNLCKHSEIIIDEIFASDQESVCESLKVARVLAELLNPSIFNEKTREQLKNCYFFCDLCPIGMVGYFCSLKILVDETIGRNIENSDLLRLGVLLLTTTIENYQKDKITYNKAKILLASSKEILSILFSNDSSLVDSNKDYYLIPKSSDKIATNTIQIAIKYFTNTCNDDFLLKIDPNDRIWINVLQLLQHQTVLRSSYYPKFSKKIISEFWNNSLLAFRNKLDEKDARIRLGAIILLSKNWGLLESIVPILIDSACNIISNGLSADHEFNTNFDTELGPNESGALCINMLLNILEYNEVREYLSSHFSILKYLESLTKSIFNLHFYKTSHILELDLMRLTKKLLIFSLTVIKGKKSFYEFILIIIKEIDCIKNDKNCSIDKFLLLFEMLGIILSIPDSSLSNEKRIIEEVLKALENLSIIITILEKKDQSNAFRTQVKQRINTCLSALKQILGSSYFESDTYVKEIRSGLGRFS</sequence>
<dbReference type="Proteomes" id="UP000199752">
    <property type="component" value="Chromosome 8"/>
</dbReference>
<evidence type="ECO:0000313" key="2">
    <source>
        <dbReference type="EMBL" id="CUV07869.1"/>
    </source>
</evidence>
<dbReference type="InterPro" id="IPR016024">
    <property type="entry name" value="ARM-type_fold"/>
</dbReference>
<name>A0A0S4TKI2_CRYHO</name>